<organism evidence="1 2">
    <name type="scientific">Sphingomonas psychrolutea</name>
    <dbReference type="NCBI Taxonomy" id="1259676"/>
    <lineage>
        <taxon>Bacteria</taxon>
        <taxon>Pseudomonadati</taxon>
        <taxon>Pseudomonadota</taxon>
        <taxon>Alphaproteobacteria</taxon>
        <taxon>Sphingomonadales</taxon>
        <taxon>Sphingomonadaceae</taxon>
        <taxon>Sphingomonas</taxon>
    </lineage>
</organism>
<name>A0ABQ1GZF2_9SPHN</name>
<sequence>MSESELPTAPRLFPDDAAIRRIGEGLLARTLPRADWTHEAHLAATTWLVRDRRDIDVERDIAAIISSYNVAVGGVNDDAGGYHDTITRAYLAGVRAHVAMRDAAEPLVDCVNALLASPAGSRDWPLRCYSRALLFSVPARRGFVPPDLAPLPVPC</sequence>
<dbReference type="EMBL" id="BMDW01000014">
    <property type="protein sequence ID" value="GGA52985.1"/>
    <property type="molecule type" value="Genomic_DNA"/>
</dbReference>
<reference evidence="2" key="1">
    <citation type="journal article" date="2019" name="Int. J. Syst. Evol. Microbiol.">
        <title>The Global Catalogue of Microorganisms (GCM) 10K type strain sequencing project: providing services to taxonomists for standard genome sequencing and annotation.</title>
        <authorList>
            <consortium name="The Broad Institute Genomics Platform"/>
            <consortium name="The Broad Institute Genome Sequencing Center for Infectious Disease"/>
            <person name="Wu L."/>
            <person name="Ma J."/>
        </authorList>
    </citation>
    <scope>NUCLEOTIDE SEQUENCE [LARGE SCALE GENOMIC DNA]</scope>
    <source>
        <strain evidence="2">CGMCC 1.10106</strain>
    </source>
</reference>
<proteinExistence type="predicted"/>
<dbReference type="Proteomes" id="UP000618591">
    <property type="component" value="Unassembled WGS sequence"/>
</dbReference>
<evidence type="ECO:0000313" key="1">
    <source>
        <dbReference type="EMBL" id="GGA52985.1"/>
    </source>
</evidence>
<keyword evidence="2" id="KW-1185">Reference proteome</keyword>
<gene>
    <name evidence="1" type="ORF">GCM10011395_24190</name>
</gene>
<evidence type="ECO:0000313" key="2">
    <source>
        <dbReference type="Proteomes" id="UP000618591"/>
    </source>
</evidence>
<dbReference type="RefSeq" id="WP_188447814.1">
    <property type="nucleotide sequence ID" value="NZ_BMDW01000014.1"/>
</dbReference>
<comment type="caution">
    <text evidence="1">The sequence shown here is derived from an EMBL/GenBank/DDBJ whole genome shotgun (WGS) entry which is preliminary data.</text>
</comment>
<accession>A0ABQ1GZF2</accession>
<protein>
    <submittedName>
        <fullName evidence="1">Uncharacterized protein</fullName>
    </submittedName>
</protein>